<comment type="caution">
    <text evidence="2">The sequence shown here is derived from an EMBL/GenBank/DDBJ whole genome shotgun (WGS) entry which is preliminary data.</text>
</comment>
<dbReference type="Proteomes" id="UP000499080">
    <property type="component" value="Unassembled WGS sequence"/>
</dbReference>
<evidence type="ECO:0000259" key="1">
    <source>
        <dbReference type="Pfam" id="PF18701"/>
    </source>
</evidence>
<dbReference type="Pfam" id="PF18701">
    <property type="entry name" value="DUF5641"/>
    <property type="match status" value="1"/>
</dbReference>
<dbReference type="InterPro" id="IPR040676">
    <property type="entry name" value="DUF5641"/>
</dbReference>
<name>A0A4Y1ZY44_ARAVE</name>
<accession>A0A4Y1ZY44</accession>
<proteinExistence type="predicted"/>
<dbReference type="OrthoDB" id="6428719at2759"/>
<protein>
    <recommendedName>
        <fullName evidence="1">DUF5641 domain-containing protein</fullName>
    </recommendedName>
</protein>
<organism evidence="2 3">
    <name type="scientific">Araneus ventricosus</name>
    <name type="common">Orbweaver spider</name>
    <name type="synonym">Epeira ventricosa</name>
    <dbReference type="NCBI Taxonomy" id="182803"/>
    <lineage>
        <taxon>Eukaryota</taxon>
        <taxon>Metazoa</taxon>
        <taxon>Ecdysozoa</taxon>
        <taxon>Arthropoda</taxon>
        <taxon>Chelicerata</taxon>
        <taxon>Arachnida</taxon>
        <taxon>Araneae</taxon>
        <taxon>Araneomorphae</taxon>
        <taxon>Entelegynae</taxon>
        <taxon>Araneoidea</taxon>
        <taxon>Araneidae</taxon>
        <taxon>Araneus</taxon>
    </lineage>
</organism>
<keyword evidence="3" id="KW-1185">Reference proteome</keyword>
<dbReference type="EMBL" id="BGPR01000001">
    <property type="protein sequence ID" value="GBL72421.1"/>
    <property type="molecule type" value="Genomic_DNA"/>
</dbReference>
<gene>
    <name evidence="2" type="ORF">AVEN_115346_1</name>
</gene>
<reference evidence="2 3" key="1">
    <citation type="journal article" date="2019" name="Sci. Rep.">
        <title>Orb-weaving spider Araneus ventricosus genome elucidates the spidroin gene catalogue.</title>
        <authorList>
            <person name="Kono N."/>
            <person name="Nakamura H."/>
            <person name="Ohtoshi R."/>
            <person name="Moran D.A.P."/>
            <person name="Shinohara A."/>
            <person name="Yoshida Y."/>
            <person name="Fujiwara M."/>
            <person name="Mori M."/>
            <person name="Tomita M."/>
            <person name="Arakawa K."/>
        </authorList>
    </citation>
    <scope>NUCLEOTIDE SEQUENCE [LARGE SCALE GENOMIC DNA]</scope>
</reference>
<feature type="domain" description="DUF5641" evidence="1">
    <location>
        <begin position="33"/>
        <end position="101"/>
    </location>
</feature>
<dbReference type="AlphaFoldDB" id="A0A4Y1ZY44"/>
<sequence>MVFLPKLSKCFCEKSPSGVSDIDTVDKEKLSKRAKYLQKIREQLGGRFRMEYLGQLRQQSIKNYKDKSLDVEEIVLLEDSNKKLTYWNLDLVFRGGPGKPGNCPWRQIPGGAKAVM</sequence>
<evidence type="ECO:0000313" key="2">
    <source>
        <dbReference type="EMBL" id="GBL72421.1"/>
    </source>
</evidence>
<evidence type="ECO:0000313" key="3">
    <source>
        <dbReference type="Proteomes" id="UP000499080"/>
    </source>
</evidence>